<feature type="transmembrane region" description="Helical" evidence="1">
    <location>
        <begin position="12"/>
        <end position="32"/>
    </location>
</feature>
<dbReference type="InterPro" id="IPR021315">
    <property type="entry name" value="Gap/Sap"/>
</dbReference>
<dbReference type="Proteomes" id="UP000093898">
    <property type="component" value="Unassembled WGS sequence"/>
</dbReference>
<dbReference type="RefSeq" id="WP_064983656.1">
    <property type="nucleotide sequence ID" value="NZ_LZLC01000188.1"/>
</dbReference>
<comment type="caution">
    <text evidence="2">The sequence shown here is derived from an EMBL/GenBank/DDBJ whole genome shotgun (WGS) entry which is preliminary data.</text>
</comment>
<evidence type="ECO:0000256" key="1">
    <source>
        <dbReference type="SAM" id="Phobius"/>
    </source>
</evidence>
<keyword evidence="1" id="KW-0812">Transmembrane</keyword>
<keyword evidence="1" id="KW-0472">Membrane</keyword>
<dbReference type="STRING" id="56689.GCA_001291445_02596"/>
<feature type="transmembrane region" description="Helical" evidence="1">
    <location>
        <begin position="78"/>
        <end position="96"/>
    </location>
</feature>
<evidence type="ECO:0000313" key="3">
    <source>
        <dbReference type="Proteomes" id="UP000093898"/>
    </source>
</evidence>
<feature type="transmembrane region" description="Helical" evidence="1">
    <location>
        <begin position="117"/>
        <end position="144"/>
    </location>
</feature>
<evidence type="ECO:0008006" key="4">
    <source>
        <dbReference type="Google" id="ProtNLM"/>
    </source>
</evidence>
<feature type="transmembrane region" description="Helical" evidence="1">
    <location>
        <begin position="44"/>
        <end position="66"/>
    </location>
</feature>
<feature type="transmembrane region" description="Helical" evidence="1">
    <location>
        <begin position="199"/>
        <end position="218"/>
    </location>
</feature>
<sequence>MTDWASVLTELIPLALVIALSPLSIIPAVLVLQSPHARITGLTFLAGWLVAIAVLTGVFVQLSGLMPQAGHPSTTASWVRIVIGVLLVVFGIYRWANRNHDAPEPAWMRKLTSVTPARGFVTAAVLAVVNPKVLFMCVAAGLAISTDELPHAAALASVLCFTVVAGSSVAIPILTYAAAGERLDPAMARLGAWLHRQHAVLVAGILIIIGLLVAYKGLSHL</sequence>
<accession>A0A1A3GSX3</accession>
<proteinExistence type="predicted"/>
<reference evidence="2 3" key="1">
    <citation type="submission" date="2016-06" db="EMBL/GenBank/DDBJ databases">
        <authorList>
            <person name="Kjaerup R.B."/>
            <person name="Dalgaard T.S."/>
            <person name="Juul-Madsen H.R."/>
        </authorList>
    </citation>
    <scope>NUCLEOTIDE SEQUENCE [LARGE SCALE GENOMIC DNA]</scope>
    <source>
        <strain evidence="2 3">1127319.6</strain>
    </source>
</reference>
<dbReference type="AlphaFoldDB" id="A0A1A3GSX3"/>
<dbReference type="OrthoDB" id="4753036at2"/>
<feature type="transmembrane region" description="Helical" evidence="1">
    <location>
        <begin position="156"/>
        <end position="179"/>
    </location>
</feature>
<dbReference type="EMBL" id="LZLC01000188">
    <property type="protein sequence ID" value="OBJ38950.1"/>
    <property type="molecule type" value="Genomic_DNA"/>
</dbReference>
<gene>
    <name evidence="2" type="ORF">A5630_28280</name>
</gene>
<protein>
    <recommendedName>
        <fullName evidence="4">GAP family protein</fullName>
    </recommendedName>
</protein>
<keyword evidence="1" id="KW-1133">Transmembrane helix</keyword>
<evidence type="ECO:0000313" key="2">
    <source>
        <dbReference type="EMBL" id="OBJ38950.1"/>
    </source>
</evidence>
<dbReference type="Pfam" id="PF11139">
    <property type="entry name" value="SfLAP"/>
    <property type="match status" value="1"/>
</dbReference>
<name>A0A1A3GSX3_MYCMU</name>
<organism evidence="2 3">
    <name type="scientific">Mycolicibacterium mucogenicum</name>
    <name type="common">Mycobacterium mucogenicum</name>
    <dbReference type="NCBI Taxonomy" id="56689"/>
    <lineage>
        <taxon>Bacteria</taxon>
        <taxon>Bacillati</taxon>
        <taxon>Actinomycetota</taxon>
        <taxon>Actinomycetes</taxon>
        <taxon>Mycobacteriales</taxon>
        <taxon>Mycobacteriaceae</taxon>
        <taxon>Mycolicibacterium</taxon>
    </lineage>
</organism>